<keyword evidence="3 6" id="KW-0863">Zinc-finger</keyword>
<evidence type="ECO:0000256" key="1">
    <source>
        <dbReference type="ARBA" id="ARBA00022723"/>
    </source>
</evidence>
<evidence type="ECO:0000256" key="4">
    <source>
        <dbReference type="ARBA" id="ARBA00022833"/>
    </source>
</evidence>
<evidence type="ECO:0000256" key="7">
    <source>
        <dbReference type="SAM" id="MobiDB-lite"/>
    </source>
</evidence>
<dbReference type="SUPFAM" id="SSF54495">
    <property type="entry name" value="UBC-like"/>
    <property type="match status" value="1"/>
</dbReference>
<dbReference type="OrthoDB" id="271862at2759"/>
<evidence type="ECO:0000259" key="8">
    <source>
        <dbReference type="PROSITE" id="PS50089"/>
    </source>
</evidence>
<feature type="compositionally biased region" description="Low complexity" evidence="7">
    <location>
        <begin position="1232"/>
        <end position="1245"/>
    </location>
</feature>
<dbReference type="Gene3D" id="3.30.40.10">
    <property type="entry name" value="Zinc/RING finger domain, C3HC4 (zinc finger)"/>
    <property type="match status" value="1"/>
</dbReference>
<dbReference type="InterPro" id="IPR004087">
    <property type="entry name" value="KH_dom"/>
</dbReference>
<dbReference type="InterPro" id="IPR016135">
    <property type="entry name" value="UBQ-conjugating_enzyme/RWD"/>
</dbReference>
<dbReference type="InterPro" id="IPR056553">
    <property type="entry name" value="KH_Mug60-KHD4"/>
</dbReference>
<dbReference type="SUPFAM" id="SSF54791">
    <property type="entry name" value="Eukaryotic type KH-domain (KH-domain type I)"/>
    <property type="match status" value="4"/>
</dbReference>
<dbReference type="Pfam" id="PF05773">
    <property type="entry name" value="RWD"/>
    <property type="match status" value="1"/>
</dbReference>
<keyword evidence="4" id="KW-0862">Zinc</keyword>
<feature type="domain" description="RING-type" evidence="8">
    <location>
        <begin position="203"/>
        <end position="248"/>
    </location>
</feature>
<accession>A0A8H5AVM8</accession>
<dbReference type="PROSITE" id="PS00518">
    <property type="entry name" value="ZF_RING_1"/>
    <property type="match status" value="1"/>
</dbReference>
<dbReference type="SMART" id="SM00322">
    <property type="entry name" value="KH"/>
    <property type="match status" value="4"/>
</dbReference>
<feature type="region of interest" description="Disordered" evidence="7">
    <location>
        <begin position="340"/>
        <end position="360"/>
    </location>
</feature>
<dbReference type="PANTHER" id="PTHR10627:SF76">
    <property type="entry name" value="KH DOMAIN-CONTAINING PROTEIN YLL032C"/>
    <property type="match status" value="1"/>
</dbReference>
<name>A0A8H5AVM8_9AGAR</name>
<feature type="region of interest" description="Disordered" evidence="7">
    <location>
        <begin position="1209"/>
        <end position="1277"/>
    </location>
</feature>
<evidence type="ECO:0000256" key="6">
    <source>
        <dbReference type="PROSITE-ProRule" id="PRU00175"/>
    </source>
</evidence>
<dbReference type="InterPro" id="IPR004088">
    <property type="entry name" value="KH_dom_type_1"/>
</dbReference>
<dbReference type="SMART" id="SM00591">
    <property type="entry name" value="RWD"/>
    <property type="match status" value="1"/>
</dbReference>
<evidence type="ECO:0000256" key="2">
    <source>
        <dbReference type="ARBA" id="ARBA00022737"/>
    </source>
</evidence>
<dbReference type="Pfam" id="PF00013">
    <property type="entry name" value="KH_1"/>
    <property type="match status" value="3"/>
</dbReference>
<dbReference type="CDD" id="cd22453">
    <property type="entry name" value="KH-I_MUG60_like"/>
    <property type="match status" value="1"/>
</dbReference>
<dbReference type="InterPro" id="IPR006575">
    <property type="entry name" value="RWD_dom"/>
</dbReference>
<dbReference type="GO" id="GO:0005737">
    <property type="term" value="C:cytoplasm"/>
    <property type="evidence" value="ECO:0007669"/>
    <property type="project" value="TreeGrafter"/>
</dbReference>
<evidence type="ECO:0000256" key="5">
    <source>
        <dbReference type="PROSITE-ProRule" id="PRU00117"/>
    </source>
</evidence>
<dbReference type="GO" id="GO:0003729">
    <property type="term" value="F:mRNA binding"/>
    <property type="evidence" value="ECO:0007669"/>
    <property type="project" value="TreeGrafter"/>
</dbReference>
<feature type="compositionally biased region" description="Low complexity" evidence="7">
    <location>
        <begin position="1213"/>
        <end position="1224"/>
    </location>
</feature>
<protein>
    <recommendedName>
        <fullName evidence="8">RING-type domain-containing protein</fullName>
    </recommendedName>
</protein>
<feature type="compositionally biased region" description="Polar residues" evidence="7">
    <location>
        <begin position="1252"/>
        <end position="1267"/>
    </location>
</feature>
<dbReference type="Pfam" id="PF24563">
    <property type="entry name" value="KH_Mug60-KHD4"/>
    <property type="match status" value="1"/>
</dbReference>
<dbReference type="Gene3D" id="3.30.1370.10">
    <property type="entry name" value="K Homology domain, type 1"/>
    <property type="match status" value="4"/>
</dbReference>
<dbReference type="Proteomes" id="UP000567179">
    <property type="component" value="Unassembled WGS sequence"/>
</dbReference>
<dbReference type="PROSITE" id="PS50089">
    <property type="entry name" value="ZF_RING_2"/>
    <property type="match status" value="1"/>
</dbReference>
<evidence type="ECO:0000256" key="3">
    <source>
        <dbReference type="ARBA" id="ARBA00022771"/>
    </source>
</evidence>
<dbReference type="PANTHER" id="PTHR10627">
    <property type="entry name" value="SCP160"/>
    <property type="match status" value="1"/>
</dbReference>
<dbReference type="GO" id="GO:0008270">
    <property type="term" value="F:zinc ion binding"/>
    <property type="evidence" value="ECO:0007669"/>
    <property type="project" value="UniProtKB-KW"/>
</dbReference>
<dbReference type="SUPFAM" id="SSF57850">
    <property type="entry name" value="RING/U-box"/>
    <property type="match status" value="1"/>
</dbReference>
<gene>
    <name evidence="9" type="ORF">D9619_003321</name>
</gene>
<proteinExistence type="predicted"/>
<dbReference type="InterPro" id="IPR036612">
    <property type="entry name" value="KH_dom_type_1_sf"/>
</dbReference>
<sequence>MNVMPENPPDISAEELTECASLQREEFEVLESIYPEYVSNKSAEDIWKFEIPVELERRMSVTVSNQVSLETLSEHPDRTAHAETVSVSVLPPILLQVKLPPAYPMQSPPEIIALRATHHWLPANQAFQKGLLDRWQSGESVLYTWIEYVRTGEFLREMNITSLTEGDNIISLSHPAPQILAPLLLSYDKSSQSNQFAQHSYPCAICLTTLKGSKCLQLACRHIFCRSCLEDFWGMCIEEGDVGRVTCPDPECVKKGSEAVEEEVARVVTEVELQRWRWLREKRNLEKDPTIVHCPVEVCQAPVSRPSDIDGDSDTGRTWSRHIHSPASSLDFHPNDLKPSSLIDPFPSQQPQHLINNGSDVHASPDVEAVQKLVMMAMTLHGCHVSYYMVDQGRGWNFHITGAYQQVMITRGLILKECPIQHRSAIKVTRSEILDSPFSQPVLKPEVRRRLDDIASQTLAHIAVVNSPLALSNRTPPDGISSNAGWSGLETERVCELVVTGTEGAVNLARVRLLVMLDELSGLHAEFCEIDHKLHAIVAGRKRNVLQKIQEETATNIYYPSPLQDLVGPDSVNVAVNGPRHNNVIWITGEFFGVQRARDMLVQVSIDKSRAVISRDTAILPRKLDWMVTDRAEDLKGVMSDNATYIQFPPLGSSTSLITVYGDHRVNIQRTIRSIMQLACQYYVGSFWLLPVQFNALLPPANLNTTAITALLKQISTATGAEVVFKSMCFEVHGLEREAFHHEIRFQIELSNEHREFISGKKNGKINKIMQTTNVKIKFETFNDHNFLIDIAGPDTSVLQGLTLLQEELPAEISFHVPETYHKRIIGVGGRSIQRIMKKYGVYVKFSNAEEFAALGGYNDNDDNVVARTPAKNAINLDNLKQSVMELVNPKDKDFVNETLSIPRRYHRTLLGEKSIFIRDIETKTNSRVRFPDKETASDVVTIYGPESQVQIAATMLLDHVPFEADMAVPPNNDLPRICAAPEFNAMVEHVKRELQVSIAPNFKKAGQMGGTSSSETPSEYSFKFRCQRSNSDFLITAREMLEQFLINHSVHVYPSPTAHAHKKNDSFAEAFPHFDSKILSTARARGHESMDMGRSDVMVDRRLRLAASSPDVKAMFNAPAYIYNMESQDDIDTNYIPGGPVPGVDYWTPLPPIGTGMPHRSRHSQDAIKRGSDSLLEAKLKEQITKQPRSLNNRAQSLDLTYSLSRITESGSNTLPPDSPTTSTGGGTGGNSSPSSGTAPSFPSVYGPPLSTRSSGVFGSTSSKRSSQAHDEVSVDEVSRVIANLGL</sequence>
<keyword evidence="10" id="KW-1185">Reference proteome</keyword>
<evidence type="ECO:0000313" key="9">
    <source>
        <dbReference type="EMBL" id="KAF5311809.1"/>
    </source>
</evidence>
<reference evidence="9 10" key="1">
    <citation type="journal article" date="2020" name="ISME J.">
        <title>Uncovering the hidden diversity of litter-decomposition mechanisms in mushroom-forming fungi.</title>
        <authorList>
            <person name="Floudas D."/>
            <person name="Bentzer J."/>
            <person name="Ahren D."/>
            <person name="Johansson T."/>
            <person name="Persson P."/>
            <person name="Tunlid A."/>
        </authorList>
    </citation>
    <scope>NUCLEOTIDE SEQUENCE [LARGE SCALE GENOMIC DNA]</scope>
    <source>
        <strain evidence="9 10">CBS 101986</strain>
    </source>
</reference>
<dbReference type="InterPro" id="IPR001841">
    <property type="entry name" value="Znf_RING"/>
</dbReference>
<dbReference type="CDD" id="cd23820">
    <property type="entry name" value="RWD_RNF14"/>
    <property type="match status" value="1"/>
</dbReference>
<dbReference type="Gene3D" id="3.10.110.10">
    <property type="entry name" value="Ubiquitin Conjugating Enzyme"/>
    <property type="match status" value="1"/>
</dbReference>
<keyword evidence="5" id="KW-0694">RNA-binding</keyword>
<dbReference type="InterPro" id="IPR013083">
    <property type="entry name" value="Znf_RING/FYVE/PHD"/>
</dbReference>
<evidence type="ECO:0000313" key="10">
    <source>
        <dbReference type="Proteomes" id="UP000567179"/>
    </source>
</evidence>
<keyword evidence="2" id="KW-0677">Repeat</keyword>
<comment type="caution">
    <text evidence="9">The sequence shown here is derived from an EMBL/GenBank/DDBJ whole genome shotgun (WGS) entry which is preliminary data.</text>
</comment>
<feature type="compositionally biased region" description="Polar residues" evidence="7">
    <location>
        <begin position="347"/>
        <end position="359"/>
    </location>
</feature>
<dbReference type="EMBL" id="JAACJJ010000056">
    <property type="protein sequence ID" value="KAF5311809.1"/>
    <property type="molecule type" value="Genomic_DNA"/>
</dbReference>
<keyword evidence="1" id="KW-0479">Metal-binding</keyword>
<dbReference type="InterPro" id="IPR017907">
    <property type="entry name" value="Znf_RING_CS"/>
</dbReference>
<dbReference type="CDD" id="cd23134">
    <property type="entry name" value="RING-HC_ITT1-like"/>
    <property type="match status" value="1"/>
</dbReference>
<dbReference type="PROSITE" id="PS50084">
    <property type="entry name" value="KH_TYPE_1"/>
    <property type="match status" value="3"/>
</dbReference>
<organism evidence="9 10">
    <name type="scientific">Psilocybe cf. subviscida</name>
    <dbReference type="NCBI Taxonomy" id="2480587"/>
    <lineage>
        <taxon>Eukaryota</taxon>
        <taxon>Fungi</taxon>
        <taxon>Dikarya</taxon>
        <taxon>Basidiomycota</taxon>
        <taxon>Agaricomycotina</taxon>
        <taxon>Agaricomycetes</taxon>
        <taxon>Agaricomycetidae</taxon>
        <taxon>Agaricales</taxon>
        <taxon>Agaricineae</taxon>
        <taxon>Strophariaceae</taxon>
        <taxon>Psilocybe</taxon>
    </lineage>
</organism>